<proteinExistence type="predicted"/>
<sequence length="1104" mass="125391">MFVLRKRSQKEYTLVRSLLCRDRSACQNGNAFISLQEDSAVLTLGSESTDPNVSFSKLPDLEGRTQIKELLFSMAGSLMQQNSTGGQSSSPMKSLQKRSTGSRSVFLRVPFYCSLGNRPSTVGPASPNCLLQQVMEDGKYEGADDTDELLCTGLNGYLSLTLSLDQSYAEGEEASDFRLGPTVLCRDHCDLLLDAIDDQLSQLQTRRHGQTNGGNGKTEDILHAVHLERSKSVSKDTGLGTTNPPTDKAVSTPDGSISNPLDKSTEAIRNRIEERGQQEGHNEHFGLFTATSWQTVGAAGSGASRSEQCLWRLERLLGATDGVAGQEAEEESVCTEDFSSRFRDVMLEVPEPSANGAGEVKGECVRHCRMLSVPNSIQRRKKRNQSQRNNSAPATPSTSFTPSTPAVVQMVQSLRVELEQAERERNTLYISLSHSRAHTQVLRSEQHKLKVQRDSCVKEARDLQENQVALQKQATTCNHGASPHRTTHYYDSSPHITGCYYDDSLHRCVNKRCVAALEREEMDRLVDSAKSELFSEQRRFRHTLDCLQERLEEVTQDLEQQKEVNRKLRERCSHLEEKLATADKHREELQDSVQIERVEQGRVGALEKMVAQKEMLLLDMQEEKSSLEKELRAIREEHSTKLTAELAHLQKEKEQDIERLRSQWTLAHEQEMQLVHHQAHEAKVAALRDQALTHTRSTESLHNCIKIKGQEVARLQESLEQQQVMLRRREEELKRETQEQVNRAVAREQRKWERQMAESLRGQHGILEERMKEVERERRTALTLQNKALELQRRVEELEREASAQTAVLQSLRDEQQAELEGLRTHLLKKAESEAVLLKQCVKHSEQEIQDLKAALAESRRCHQGAAARQEQQSRSWAQDIRMECVWLQELLRANGIPADTKPLSHSGTVSETLQVLQSLRNPLQDLITSLKNNITSLTHTTQQLSADKEVDLRLQREQLTAEKESALDSLKEKLIQEHIEELSCVSRLRLHEDDDDGGSMAANLRKQLKAKDEELRQVQRYVAHWKEKTTARLAHRFEEELTSELESVPDTPRSQDLTSYKLLRHLQCRIRQLQADSQIRTPSPACLIQGRQVTDLAGSYLET</sequence>
<feature type="region of interest" description="Disordered" evidence="2">
    <location>
        <begin position="231"/>
        <end position="262"/>
    </location>
</feature>
<reference evidence="3" key="1">
    <citation type="submission" date="2023-03" db="EMBL/GenBank/DDBJ databases">
        <title>Electrophorus voltai genome.</title>
        <authorList>
            <person name="Bian C."/>
        </authorList>
    </citation>
    <scope>NUCLEOTIDE SEQUENCE</scope>
    <source>
        <strain evidence="3">CB-2022</strain>
        <tissue evidence="3">Muscle</tissue>
    </source>
</reference>
<keyword evidence="1" id="KW-0175">Coiled coil</keyword>
<organism evidence="3 4">
    <name type="scientific">Electrophorus voltai</name>
    <dbReference type="NCBI Taxonomy" id="2609070"/>
    <lineage>
        <taxon>Eukaryota</taxon>
        <taxon>Metazoa</taxon>
        <taxon>Chordata</taxon>
        <taxon>Craniata</taxon>
        <taxon>Vertebrata</taxon>
        <taxon>Euteleostomi</taxon>
        <taxon>Actinopterygii</taxon>
        <taxon>Neopterygii</taxon>
        <taxon>Teleostei</taxon>
        <taxon>Ostariophysi</taxon>
        <taxon>Gymnotiformes</taxon>
        <taxon>Gymnotoidei</taxon>
        <taxon>Gymnotidae</taxon>
        <taxon>Electrophorus</taxon>
    </lineage>
</organism>
<feature type="compositionally biased region" description="Polar residues" evidence="2">
    <location>
        <begin position="253"/>
        <end position="262"/>
    </location>
</feature>
<evidence type="ECO:0000256" key="2">
    <source>
        <dbReference type="SAM" id="MobiDB-lite"/>
    </source>
</evidence>
<feature type="region of interest" description="Disordered" evidence="2">
    <location>
        <begin position="375"/>
        <end position="404"/>
    </location>
</feature>
<feature type="coiled-coil region" evidence="1">
    <location>
        <begin position="537"/>
        <end position="659"/>
    </location>
</feature>
<dbReference type="Proteomes" id="UP001239994">
    <property type="component" value="Unassembled WGS sequence"/>
</dbReference>
<dbReference type="GO" id="GO:0006303">
    <property type="term" value="P:double-strand break repair via nonhomologous end joining"/>
    <property type="evidence" value="ECO:0007669"/>
    <property type="project" value="InterPro"/>
</dbReference>
<dbReference type="InterPro" id="IPR027873">
    <property type="entry name" value="PAXX"/>
</dbReference>
<comment type="caution">
    <text evidence="3">The sequence shown here is derived from an EMBL/GenBank/DDBJ whole genome shotgun (WGS) entry which is preliminary data.</text>
</comment>
<feature type="coiled-coil region" evidence="1">
    <location>
        <begin position="712"/>
        <end position="862"/>
    </location>
</feature>
<name>A0AAD8Z366_9TELE</name>
<evidence type="ECO:0000313" key="3">
    <source>
        <dbReference type="EMBL" id="KAK1792238.1"/>
    </source>
</evidence>
<dbReference type="AlphaFoldDB" id="A0AAD8Z366"/>
<feature type="non-terminal residue" evidence="3">
    <location>
        <position position="1104"/>
    </location>
</feature>
<accession>A0AAD8Z366</accession>
<dbReference type="EMBL" id="JAROKS010000019">
    <property type="protein sequence ID" value="KAK1792238.1"/>
    <property type="molecule type" value="Genomic_DNA"/>
</dbReference>
<gene>
    <name evidence="3" type="ORF">P4O66_012197</name>
</gene>
<keyword evidence="4" id="KW-1185">Reference proteome</keyword>
<protein>
    <submittedName>
        <fullName evidence="3">Uncharacterized protein</fullName>
    </submittedName>
</protein>
<evidence type="ECO:0000313" key="4">
    <source>
        <dbReference type="Proteomes" id="UP001239994"/>
    </source>
</evidence>
<feature type="compositionally biased region" description="Low complexity" evidence="2">
    <location>
        <begin position="386"/>
        <end position="404"/>
    </location>
</feature>
<evidence type="ECO:0000256" key="1">
    <source>
        <dbReference type="SAM" id="Coils"/>
    </source>
</evidence>
<dbReference type="Pfam" id="PF15384">
    <property type="entry name" value="PAXX"/>
    <property type="match status" value="1"/>
</dbReference>